<proteinExistence type="inferred from homology"/>
<dbReference type="InterPro" id="IPR051044">
    <property type="entry name" value="MAG_DAG_Lipase"/>
</dbReference>
<evidence type="ECO:0000256" key="1">
    <source>
        <dbReference type="ARBA" id="ARBA00001613"/>
    </source>
</evidence>
<gene>
    <name evidence="6" type="ORF">ADN01_09715</name>
</gene>
<dbReference type="AlphaFoldDB" id="A0A0P6XF27"/>
<reference evidence="6 7" key="1">
    <citation type="submission" date="2015-07" db="EMBL/GenBank/DDBJ databases">
        <title>Genome sequence of Levilinea saccharolytica DSM 16555.</title>
        <authorList>
            <person name="Hemp J."/>
            <person name="Ward L.M."/>
            <person name="Pace L.A."/>
            <person name="Fischer W.W."/>
        </authorList>
    </citation>
    <scope>NUCLEOTIDE SEQUENCE [LARGE SCALE GENOMIC DNA]</scope>
    <source>
        <strain evidence="6 7">KIBI-1</strain>
    </source>
</reference>
<comment type="caution">
    <text evidence="6">The sequence shown here is derived from an EMBL/GenBank/DDBJ whole genome shotgun (WGS) entry which is preliminary data.</text>
</comment>
<dbReference type="GO" id="GO:0047372">
    <property type="term" value="F:monoacylglycerol lipase activity"/>
    <property type="evidence" value="ECO:0007669"/>
    <property type="project" value="UniProtKB-EC"/>
</dbReference>
<keyword evidence="7" id="KW-1185">Reference proteome</keyword>
<dbReference type="PANTHER" id="PTHR11614">
    <property type="entry name" value="PHOSPHOLIPASE-RELATED"/>
    <property type="match status" value="1"/>
</dbReference>
<evidence type="ECO:0000256" key="4">
    <source>
        <dbReference type="ARBA" id="ARBA00071261"/>
    </source>
</evidence>
<comment type="similarity">
    <text evidence="2">Belongs to the AB hydrolase superfamily.</text>
</comment>
<dbReference type="InterPro" id="IPR029058">
    <property type="entry name" value="AB_hydrolase_fold"/>
</dbReference>
<evidence type="ECO:0000313" key="7">
    <source>
        <dbReference type="Proteomes" id="UP000050501"/>
    </source>
</evidence>
<accession>A0A0P6XF27</accession>
<evidence type="ECO:0000313" key="6">
    <source>
        <dbReference type="EMBL" id="KPL81843.1"/>
    </source>
</evidence>
<dbReference type="RefSeq" id="WP_062418081.1">
    <property type="nucleotide sequence ID" value="NZ_DF967974.1"/>
</dbReference>
<organism evidence="6 7">
    <name type="scientific">Levilinea saccharolytica</name>
    <dbReference type="NCBI Taxonomy" id="229921"/>
    <lineage>
        <taxon>Bacteria</taxon>
        <taxon>Bacillati</taxon>
        <taxon>Chloroflexota</taxon>
        <taxon>Anaerolineae</taxon>
        <taxon>Anaerolineales</taxon>
        <taxon>Anaerolineaceae</taxon>
        <taxon>Levilinea</taxon>
    </lineage>
</organism>
<comment type="catalytic activity">
    <reaction evidence="1">
        <text>Hydrolyzes glycerol monoesters of long-chain fatty acids.</text>
        <dbReference type="EC" id="3.1.1.23"/>
    </reaction>
</comment>
<dbReference type="PRINTS" id="PR00111">
    <property type="entry name" value="ABHYDROLASE"/>
</dbReference>
<evidence type="ECO:0000256" key="2">
    <source>
        <dbReference type="ARBA" id="ARBA00008645"/>
    </source>
</evidence>
<dbReference type="EMBL" id="LGCM01000035">
    <property type="protein sequence ID" value="KPL81843.1"/>
    <property type="molecule type" value="Genomic_DNA"/>
</dbReference>
<dbReference type="Pfam" id="PF12146">
    <property type="entry name" value="Hydrolase_4"/>
    <property type="match status" value="1"/>
</dbReference>
<dbReference type="OrthoDB" id="9806902at2"/>
<dbReference type="SUPFAM" id="SSF53474">
    <property type="entry name" value="alpha/beta-Hydrolases"/>
    <property type="match status" value="1"/>
</dbReference>
<dbReference type="InterPro" id="IPR000073">
    <property type="entry name" value="AB_hydrolase_1"/>
</dbReference>
<dbReference type="InterPro" id="IPR022742">
    <property type="entry name" value="Hydrolase_4"/>
</dbReference>
<name>A0A0P6XF27_9CHLR</name>
<protein>
    <recommendedName>
        <fullName evidence="4">Monoacylglycerol lipase</fullName>
        <ecNumber evidence="3">3.1.1.23</ecNumber>
    </recommendedName>
</protein>
<dbReference type="STRING" id="229921.ADN01_09715"/>
<dbReference type="Gene3D" id="3.40.50.1820">
    <property type="entry name" value="alpha/beta hydrolase"/>
    <property type="match status" value="1"/>
</dbReference>
<dbReference type="Proteomes" id="UP000050501">
    <property type="component" value="Unassembled WGS sequence"/>
</dbReference>
<evidence type="ECO:0000256" key="3">
    <source>
        <dbReference type="ARBA" id="ARBA00013254"/>
    </source>
</evidence>
<dbReference type="FunFam" id="3.40.50.1820:FF:000117">
    <property type="entry name" value="Monoglyceride lipase, putative"/>
    <property type="match status" value="1"/>
</dbReference>
<sequence>MIERESSWQSDDGIPFFTLTWEPETAPRAAIVLVHGLGEHCSRYRHLAEFLTQAGYAILTFDHRGHGKSGGPRGHAPSYDRMAADIDHFVQEARKQYPGLPVFVYGHSLGGALTLYYLFSRKPALQGAVVTSPGLATGQPVSSGKLFLARTLSRLLPTMTMPNGLDRENLSHDRAVIEAYNHDPLNHGVISTRLGNELISKGAWMQTQTSLHLPLLLMQGSEDHLVSPAATRILAQNLKDQVTYVEWPGLYHELHNEPQKQEIFDTVLSWLNAHLSKA</sequence>
<feature type="domain" description="Serine aminopeptidase S33" evidence="5">
    <location>
        <begin position="26"/>
        <end position="259"/>
    </location>
</feature>
<evidence type="ECO:0000259" key="5">
    <source>
        <dbReference type="Pfam" id="PF12146"/>
    </source>
</evidence>
<dbReference type="EC" id="3.1.1.23" evidence="3"/>